<proteinExistence type="predicted"/>
<dbReference type="Pfam" id="PF03992">
    <property type="entry name" value="ABM"/>
    <property type="match status" value="1"/>
</dbReference>
<dbReference type="PROSITE" id="PS51725">
    <property type="entry name" value="ABM"/>
    <property type="match status" value="1"/>
</dbReference>
<dbReference type="Gene3D" id="3.30.70.100">
    <property type="match status" value="1"/>
</dbReference>
<dbReference type="PANTHER" id="PTHR40624:SF1">
    <property type="entry name" value="BIOSYNTHESIS MONOOXYGENASE, PUTATIVE (AFU_ORTHOLOGUE AFUA_1G12025)-RELATED"/>
    <property type="match status" value="1"/>
</dbReference>
<dbReference type="EMBL" id="HBGQ01093488">
    <property type="protein sequence ID" value="CAD9530910.1"/>
    <property type="molecule type" value="Transcribed_RNA"/>
</dbReference>
<reference evidence="2" key="1">
    <citation type="submission" date="2021-01" db="EMBL/GenBank/DDBJ databases">
        <authorList>
            <person name="Corre E."/>
            <person name="Pelletier E."/>
            <person name="Niang G."/>
            <person name="Scheremetjew M."/>
            <person name="Finn R."/>
            <person name="Kale V."/>
            <person name="Holt S."/>
            <person name="Cochrane G."/>
            <person name="Meng A."/>
            <person name="Brown T."/>
            <person name="Cohen L."/>
        </authorList>
    </citation>
    <scope>NUCLEOTIDE SEQUENCE</scope>
    <source>
        <strain evidence="2">CCMP2222</strain>
    </source>
</reference>
<dbReference type="InterPro" id="IPR007138">
    <property type="entry name" value="ABM_dom"/>
</dbReference>
<evidence type="ECO:0000313" key="2">
    <source>
        <dbReference type="EMBL" id="CAD9530910.1"/>
    </source>
</evidence>
<dbReference type="InterPro" id="IPR011008">
    <property type="entry name" value="Dimeric_a/b-barrel"/>
</dbReference>
<dbReference type="PANTHER" id="PTHR40624">
    <property type="entry name" value="BIOSYNTHESIS MONOOXYGENASE, PUTATIVE (AFU_ORTHOLOGUE AFUA_1G12025)-RELATED"/>
    <property type="match status" value="1"/>
</dbReference>
<name>A0A7S2NB28_9DINO</name>
<sequence>MPISFFITFEIRTESCTMEQWLTEFNKRAKAAEADEPGTLAYVAMTRADQPTHVMIYERYQDMAAMQTHGKHPAHAAFMKSMAERKLTKRAVGQAMFEEKAGFPFGAKPIKDPQSLLFTAFTMKPPGKATGEQVLAGFAKGEGLKFTAESEPGTVSYVAGVLQGAQRGDPPLENGMFCVVEAYTDKQAFVSHLKRVMPKADPEKAGFVFWKPSAAGFLSRPASSKL</sequence>
<dbReference type="SUPFAM" id="SSF54909">
    <property type="entry name" value="Dimeric alpha+beta barrel"/>
    <property type="match status" value="1"/>
</dbReference>
<protein>
    <recommendedName>
        <fullName evidence="1">ABM domain-containing protein</fullName>
    </recommendedName>
</protein>
<accession>A0A7S2NB28</accession>
<evidence type="ECO:0000259" key="1">
    <source>
        <dbReference type="PROSITE" id="PS51725"/>
    </source>
</evidence>
<organism evidence="2">
    <name type="scientific">Alexandrium andersonii</name>
    <dbReference type="NCBI Taxonomy" id="327968"/>
    <lineage>
        <taxon>Eukaryota</taxon>
        <taxon>Sar</taxon>
        <taxon>Alveolata</taxon>
        <taxon>Dinophyceae</taxon>
        <taxon>Gonyaulacales</taxon>
        <taxon>Pyrocystaceae</taxon>
        <taxon>Alexandrium</taxon>
    </lineage>
</organism>
<dbReference type="AlphaFoldDB" id="A0A7S2NB28"/>
<gene>
    <name evidence="2" type="ORF">AAND1436_LOCUS44652</name>
</gene>
<feature type="domain" description="ABM" evidence="1">
    <location>
        <begin position="5"/>
        <end position="95"/>
    </location>
</feature>